<feature type="compositionally biased region" description="Low complexity" evidence="1">
    <location>
        <begin position="36"/>
        <end position="53"/>
    </location>
</feature>
<feature type="compositionally biased region" description="Polar residues" evidence="1">
    <location>
        <begin position="272"/>
        <end position="287"/>
    </location>
</feature>
<dbReference type="AlphaFoldDB" id="A0AAU7DLQ3"/>
<feature type="chain" id="PRO_5043593692" evidence="2">
    <location>
        <begin position="22"/>
        <end position="369"/>
    </location>
</feature>
<name>A0AAU7DLQ3_9BACT</name>
<feature type="region of interest" description="Disordered" evidence="1">
    <location>
        <begin position="245"/>
        <end position="287"/>
    </location>
</feature>
<evidence type="ECO:0000256" key="2">
    <source>
        <dbReference type="SAM" id="SignalP"/>
    </source>
</evidence>
<accession>A0AAU7DLQ3</accession>
<proteinExistence type="predicted"/>
<sequence length="369" mass="38860">MRLTLIASISAGILIGTNAGAQISPSPTQARALTAPGQQRPQQPPAHQQPISPIDRSPQPTQIMNLPGTLMGYVYWDTSSIQYDLNAPCTGFSVTISQGQPPSGSNLSFEQFTVLGTYNNNFSSIGTIGKYAVCQYAVDHLPEGKDLQVHVMASSKNFKTVVFPSTPPTANEPNRPIQIINGKCNNLPPAVPTLATLGSNWWTCGDYAYNVNFVMQPPQNIPGITSGTGTTLTIVQSQTLLPRTSSGDGMLNPGTAQSPQPGSFGAAGPVPTQAQQAMPSVNWGDRNNQTVLGNRDVIQMLNSGLPESVIVTRIRSAKGSFDLSAEGCNALQQANVSMKILNAMGDGSVTPCPGFSPVGAPQKALSPQN</sequence>
<protein>
    <submittedName>
        <fullName evidence="3">Uncharacterized protein</fullName>
    </submittedName>
</protein>
<dbReference type="RefSeq" id="WP_348263421.1">
    <property type="nucleotide sequence ID" value="NZ_CP121196.1"/>
</dbReference>
<reference evidence="3" key="1">
    <citation type="submission" date="2023-03" db="EMBL/GenBank/DDBJ databases">
        <title>Edaphobacter sp.</title>
        <authorList>
            <person name="Huber K.J."/>
            <person name="Papendorf J."/>
            <person name="Pilke C."/>
            <person name="Bunk B."/>
            <person name="Sproeer C."/>
            <person name="Pester M."/>
        </authorList>
    </citation>
    <scope>NUCLEOTIDE SEQUENCE</scope>
    <source>
        <strain evidence="3">DSM 110680</strain>
    </source>
</reference>
<evidence type="ECO:0000256" key="1">
    <source>
        <dbReference type="SAM" id="MobiDB-lite"/>
    </source>
</evidence>
<keyword evidence="2" id="KW-0732">Signal</keyword>
<dbReference type="EMBL" id="CP121196">
    <property type="protein sequence ID" value="XBH18198.1"/>
    <property type="molecule type" value="Genomic_DNA"/>
</dbReference>
<organism evidence="3">
    <name type="scientific">Telmatobacter sp. DSM 110680</name>
    <dbReference type="NCBI Taxonomy" id="3036704"/>
    <lineage>
        <taxon>Bacteria</taxon>
        <taxon>Pseudomonadati</taxon>
        <taxon>Acidobacteriota</taxon>
        <taxon>Terriglobia</taxon>
        <taxon>Terriglobales</taxon>
        <taxon>Acidobacteriaceae</taxon>
        <taxon>Telmatobacter</taxon>
    </lineage>
</organism>
<gene>
    <name evidence="3" type="ORF">P8935_02435</name>
</gene>
<feature type="region of interest" description="Disordered" evidence="1">
    <location>
        <begin position="25"/>
        <end position="60"/>
    </location>
</feature>
<feature type="signal peptide" evidence="2">
    <location>
        <begin position="1"/>
        <end position="21"/>
    </location>
</feature>
<evidence type="ECO:0000313" key="3">
    <source>
        <dbReference type="EMBL" id="XBH18198.1"/>
    </source>
</evidence>